<dbReference type="AlphaFoldDB" id="A0A7S1FT97"/>
<evidence type="ECO:0000259" key="2">
    <source>
        <dbReference type="Pfam" id="PF00899"/>
    </source>
</evidence>
<protein>
    <recommendedName>
        <fullName evidence="2">THIF-type NAD/FAD binding fold domain-containing protein</fullName>
    </recommendedName>
</protein>
<name>A0A7S1FT97_9STRA</name>
<feature type="region of interest" description="Disordered" evidence="1">
    <location>
        <begin position="229"/>
        <end position="249"/>
    </location>
</feature>
<dbReference type="Gene3D" id="3.40.50.720">
    <property type="entry name" value="NAD(P)-binding Rossmann-like Domain"/>
    <property type="match status" value="1"/>
</dbReference>
<dbReference type="Pfam" id="PF00899">
    <property type="entry name" value="ThiF"/>
    <property type="match status" value="1"/>
</dbReference>
<dbReference type="GO" id="GO:0045116">
    <property type="term" value="P:protein neddylation"/>
    <property type="evidence" value="ECO:0007669"/>
    <property type="project" value="TreeGrafter"/>
</dbReference>
<evidence type="ECO:0000256" key="1">
    <source>
        <dbReference type="SAM" id="MobiDB-lite"/>
    </source>
</evidence>
<proteinExistence type="predicted"/>
<dbReference type="PANTHER" id="PTHR10953:SF29">
    <property type="entry name" value="NEDD8-ACTIVATING ENZYME E1 REGULATORY SUBUNIT"/>
    <property type="match status" value="1"/>
</dbReference>
<organism evidence="3">
    <name type="scientific">Corethron hystrix</name>
    <dbReference type="NCBI Taxonomy" id="216773"/>
    <lineage>
        <taxon>Eukaryota</taxon>
        <taxon>Sar</taxon>
        <taxon>Stramenopiles</taxon>
        <taxon>Ochrophyta</taxon>
        <taxon>Bacillariophyta</taxon>
        <taxon>Coscinodiscophyceae</taxon>
        <taxon>Corethrophycidae</taxon>
        <taxon>Corethrales</taxon>
        <taxon>Corethraceae</taxon>
        <taxon>Corethron</taxon>
    </lineage>
</organism>
<sequence length="255" mass="27287">MATDNKYDRQIRLWGPVGQRRLGTSSVLLVGTSASGTETAKNLVLPGVGALEILDDAPLPAAQSANFFLPASNSSSICAASAACSSLAELNSDVACSFRRVDDLARLGDEEWAAALAGKSLAVGADLPLATLRALSRSCAAEGVPLVAVRAYGLIGYVRIQTAGAHDVVETRREGFHPDLRVRDPFPELRAMAGAVDWDDRGMDAAEHAHVPFVLILVEALRRWRKERTDEAVPRTAAEKKRAPGGRPIALFRHK</sequence>
<reference evidence="3" key="1">
    <citation type="submission" date="2021-01" db="EMBL/GenBank/DDBJ databases">
        <authorList>
            <person name="Corre E."/>
            <person name="Pelletier E."/>
            <person name="Niang G."/>
            <person name="Scheremetjew M."/>
            <person name="Finn R."/>
            <person name="Kale V."/>
            <person name="Holt S."/>
            <person name="Cochrane G."/>
            <person name="Meng A."/>
            <person name="Brown T."/>
            <person name="Cohen L."/>
        </authorList>
    </citation>
    <scope>NUCLEOTIDE SEQUENCE</scope>
    <source>
        <strain evidence="3">308</strain>
    </source>
</reference>
<accession>A0A7S1FT97</accession>
<dbReference type="InterPro" id="IPR045886">
    <property type="entry name" value="ThiF/MoeB/HesA"/>
</dbReference>
<feature type="domain" description="THIF-type NAD/FAD binding fold" evidence="2">
    <location>
        <begin position="7"/>
        <end position="161"/>
    </location>
</feature>
<dbReference type="GO" id="GO:0019781">
    <property type="term" value="F:NEDD8 activating enzyme activity"/>
    <property type="evidence" value="ECO:0007669"/>
    <property type="project" value="TreeGrafter"/>
</dbReference>
<dbReference type="SUPFAM" id="SSF69572">
    <property type="entry name" value="Activating enzymes of the ubiquitin-like proteins"/>
    <property type="match status" value="1"/>
</dbReference>
<gene>
    <name evidence="3" type="ORF">CHYS00102_LOCUS15406</name>
</gene>
<dbReference type="GO" id="GO:0005737">
    <property type="term" value="C:cytoplasm"/>
    <property type="evidence" value="ECO:0007669"/>
    <property type="project" value="TreeGrafter"/>
</dbReference>
<feature type="compositionally biased region" description="Basic and acidic residues" evidence="1">
    <location>
        <begin position="229"/>
        <end position="242"/>
    </location>
</feature>
<dbReference type="InterPro" id="IPR035985">
    <property type="entry name" value="Ubiquitin-activating_enz"/>
</dbReference>
<dbReference type="EMBL" id="HBFR01021381">
    <property type="protein sequence ID" value="CAD8888208.1"/>
    <property type="molecule type" value="Transcribed_RNA"/>
</dbReference>
<dbReference type="InterPro" id="IPR000594">
    <property type="entry name" value="ThiF_NAD_FAD-bd"/>
</dbReference>
<evidence type="ECO:0000313" key="3">
    <source>
        <dbReference type="EMBL" id="CAD8888208.1"/>
    </source>
</evidence>
<dbReference type="PANTHER" id="PTHR10953">
    <property type="entry name" value="UBIQUITIN-ACTIVATING ENZYME E1"/>
    <property type="match status" value="1"/>
</dbReference>